<feature type="compositionally biased region" description="Polar residues" evidence="1">
    <location>
        <begin position="285"/>
        <end position="298"/>
    </location>
</feature>
<reference evidence="2 3" key="1">
    <citation type="journal article" date="2020" name="bioRxiv">
        <title>Whole genome comparisons of ergot fungi reveals the divergence and evolution of species within the genus Claviceps are the result of varying mechanisms driving genome evolution and host range expansion.</title>
        <authorList>
            <person name="Wyka S.A."/>
            <person name="Mondo S.J."/>
            <person name="Liu M."/>
            <person name="Dettman J."/>
            <person name="Nalam V."/>
            <person name="Broders K.D."/>
        </authorList>
    </citation>
    <scope>NUCLEOTIDE SEQUENCE [LARGE SCALE GENOMIC DNA]</scope>
    <source>
        <strain evidence="2 3">LM583</strain>
    </source>
</reference>
<evidence type="ECO:0000313" key="2">
    <source>
        <dbReference type="EMBL" id="KAG5966699.1"/>
    </source>
</evidence>
<dbReference type="Proteomes" id="UP000742024">
    <property type="component" value="Unassembled WGS sequence"/>
</dbReference>
<evidence type="ECO:0000256" key="1">
    <source>
        <dbReference type="SAM" id="MobiDB-lite"/>
    </source>
</evidence>
<keyword evidence="3" id="KW-1185">Reference proteome</keyword>
<sequence>MEASDPSKEIPTSDPTYRHLSTNLIPHTRFPNMFLLEYQTFSGAMAFQPCAVDVDLRGYFKAFDPIEIGGDPLFRIARSWSCIIQSFQGLPKEIRWVLATVYDFSNEMMRPDTSEETLWAMRQWLMYWFDMAERLFQKYNFPISAPDVDWFCRPTAVSAEDDQAVEAGSDTTLCFHDSFISDENRTVIHHRMESSPYPAAGYFQDAVPSSNISAWIAAQPDWATAFSQPLRPTPGDGIVIPRYEVSEPHLSASAWNSGGQERNSGGFRLNPEATEFDPHMELRTSPGSRTSKSPSPMSEDSIMVRDMSSEFDGLCCSDRSPTASKHGAS</sequence>
<gene>
    <name evidence="2" type="ORF">E4U57_002013</name>
</gene>
<comment type="caution">
    <text evidence="2">The sequence shown here is derived from an EMBL/GenBank/DDBJ whole genome shotgun (WGS) entry which is preliminary data.</text>
</comment>
<name>A0ABQ7PKQ8_9HYPO</name>
<accession>A0ABQ7PKQ8</accession>
<protein>
    <submittedName>
        <fullName evidence="2">Uncharacterized protein</fullName>
    </submittedName>
</protein>
<feature type="compositionally biased region" description="Polar residues" evidence="1">
    <location>
        <begin position="253"/>
        <end position="263"/>
    </location>
</feature>
<proteinExistence type="predicted"/>
<feature type="region of interest" description="Disordered" evidence="1">
    <location>
        <begin position="252"/>
        <end position="329"/>
    </location>
</feature>
<dbReference type="EMBL" id="SRPR01000018">
    <property type="protein sequence ID" value="KAG5966699.1"/>
    <property type="molecule type" value="Genomic_DNA"/>
</dbReference>
<evidence type="ECO:0000313" key="3">
    <source>
        <dbReference type="Proteomes" id="UP000742024"/>
    </source>
</evidence>
<organism evidence="2 3">
    <name type="scientific">Claviceps arundinis</name>
    <dbReference type="NCBI Taxonomy" id="1623583"/>
    <lineage>
        <taxon>Eukaryota</taxon>
        <taxon>Fungi</taxon>
        <taxon>Dikarya</taxon>
        <taxon>Ascomycota</taxon>
        <taxon>Pezizomycotina</taxon>
        <taxon>Sordariomycetes</taxon>
        <taxon>Hypocreomycetidae</taxon>
        <taxon>Hypocreales</taxon>
        <taxon>Clavicipitaceae</taxon>
        <taxon>Claviceps</taxon>
    </lineage>
</organism>